<reference evidence="3" key="2">
    <citation type="submission" date="2015-08" db="UniProtKB">
        <authorList>
            <consortium name="WormBaseParasite"/>
        </authorList>
    </citation>
    <scope>IDENTIFICATION</scope>
</reference>
<evidence type="ECO:0000256" key="1">
    <source>
        <dbReference type="SAM" id="MobiDB-lite"/>
    </source>
</evidence>
<feature type="compositionally biased region" description="Polar residues" evidence="1">
    <location>
        <begin position="23"/>
        <end position="55"/>
    </location>
</feature>
<evidence type="ECO:0000313" key="3">
    <source>
        <dbReference type="WBParaSite" id="SVE_0693900.1"/>
    </source>
</evidence>
<sequence>MTKESNLTPKSEYYQPILRKKSGQNQIAPESKSSTYAFENSSLDQGISSNDNSQSFDKDSSPDIIITNYHFAKYMTKQELIKKLERVTGELIQPMIIGRELFFMNCVEESATALEIEPTDDQTQFEEE</sequence>
<name>A0A0K0FDL3_STRVS</name>
<feature type="region of interest" description="Disordered" evidence="1">
    <location>
        <begin position="1"/>
        <end position="61"/>
    </location>
</feature>
<proteinExistence type="predicted"/>
<organism evidence="2 3">
    <name type="scientific">Strongyloides venezuelensis</name>
    <name type="common">Threadworm</name>
    <dbReference type="NCBI Taxonomy" id="75913"/>
    <lineage>
        <taxon>Eukaryota</taxon>
        <taxon>Metazoa</taxon>
        <taxon>Ecdysozoa</taxon>
        <taxon>Nematoda</taxon>
        <taxon>Chromadorea</taxon>
        <taxon>Rhabditida</taxon>
        <taxon>Tylenchina</taxon>
        <taxon>Panagrolaimomorpha</taxon>
        <taxon>Strongyloidoidea</taxon>
        <taxon>Strongyloididae</taxon>
        <taxon>Strongyloides</taxon>
    </lineage>
</organism>
<keyword evidence="2" id="KW-1185">Reference proteome</keyword>
<protein>
    <submittedName>
        <fullName evidence="3">Glutaredoxin domain-containing protein</fullName>
    </submittedName>
</protein>
<dbReference type="Proteomes" id="UP000035680">
    <property type="component" value="Unassembled WGS sequence"/>
</dbReference>
<evidence type="ECO:0000313" key="2">
    <source>
        <dbReference type="Proteomes" id="UP000035680"/>
    </source>
</evidence>
<dbReference type="AlphaFoldDB" id="A0A0K0FDL3"/>
<dbReference type="WBParaSite" id="SVE_0693900.1">
    <property type="protein sequence ID" value="SVE_0693900.1"/>
    <property type="gene ID" value="SVE_0693900"/>
</dbReference>
<accession>A0A0K0FDL3</accession>
<reference evidence="2" key="1">
    <citation type="submission" date="2014-07" db="EMBL/GenBank/DDBJ databases">
        <authorList>
            <person name="Martin A.A"/>
            <person name="De Silva N."/>
        </authorList>
    </citation>
    <scope>NUCLEOTIDE SEQUENCE</scope>
</reference>